<dbReference type="SUPFAM" id="SSF53335">
    <property type="entry name" value="S-adenosyl-L-methionine-dependent methyltransferases"/>
    <property type="match status" value="1"/>
</dbReference>
<sequence length="268" mass="29595">MDYSAFRDGERDGWSKRADLYGDTTARATLQSIPKLLDHARLFPGAKVLDAGCGPGFVAASAKLLGAAVEGIDFSEGMIQQAKNQFPDIDFSVADVENLPAQDETFDAVLSNIVLFHVTDPEKAMSEARRVLKPNGRFVFSQWLGPDRSECYRLLFDVLGRHADMSRADPAPNAYVLSDEANVSGMMRLAGFTDIKSEVVENVLHAPGPSFFEFFMKFGVRVPLILERQEQSVQNTIRNEIDELTAPYLEHGVYKIPMPSVVFSGRAG</sequence>
<name>A0A521FFB7_9RHOB</name>
<keyword evidence="2" id="KW-0489">Methyltransferase</keyword>
<evidence type="ECO:0000313" key="2">
    <source>
        <dbReference type="EMBL" id="SMO94873.1"/>
    </source>
</evidence>
<dbReference type="Proteomes" id="UP000316030">
    <property type="component" value="Unassembled WGS sequence"/>
</dbReference>
<keyword evidence="2" id="KW-0830">Ubiquinone</keyword>
<dbReference type="GO" id="GO:0032259">
    <property type="term" value="P:methylation"/>
    <property type="evidence" value="ECO:0007669"/>
    <property type="project" value="UniProtKB-KW"/>
</dbReference>
<dbReference type="EMBL" id="FXTO01000028">
    <property type="protein sequence ID" value="SMO94873.1"/>
    <property type="molecule type" value="Genomic_DNA"/>
</dbReference>
<accession>A0A521FFB7</accession>
<dbReference type="InterPro" id="IPR029063">
    <property type="entry name" value="SAM-dependent_MTases_sf"/>
</dbReference>
<dbReference type="OrthoDB" id="8153637at2"/>
<evidence type="ECO:0000313" key="3">
    <source>
        <dbReference type="Proteomes" id="UP000316030"/>
    </source>
</evidence>
<proteinExistence type="predicted"/>
<dbReference type="Pfam" id="PF08241">
    <property type="entry name" value="Methyltransf_11"/>
    <property type="match status" value="1"/>
</dbReference>
<organism evidence="2 3">
    <name type="scientific">Thalassovita litoralis</name>
    <dbReference type="NCBI Taxonomy" id="1010611"/>
    <lineage>
        <taxon>Bacteria</taxon>
        <taxon>Pseudomonadati</taxon>
        <taxon>Pseudomonadota</taxon>
        <taxon>Alphaproteobacteria</taxon>
        <taxon>Rhodobacterales</taxon>
        <taxon>Roseobacteraceae</taxon>
        <taxon>Thalassovita</taxon>
    </lineage>
</organism>
<dbReference type="Gene3D" id="3.40.50.150">
    <property type="entry name" value="Vaccinia Virus protein VP39"/>
    <property type="match status" value="1"/>
</dbReference>
<dbReference type="AlphaFoldDB" id="A0A521FFB7"/>
<protein>
    <submittedName>
        <fullName evidence="2">Ubiquinone/menaquinone biosynthesis C-methylase UbiE</fullName>
    </submittedName>
</protein>
<keyword evidence="3" id="KW-1185">Reference proteome</keyword>
<evidence type="ECO:0000259" key="1">
    <source>
        <dbReference type="Pfam" id="PF08241"/>
    </source>
</evidence>
<dbReference type="RefSeq" id="WP_142494436.1">
    <property type="nucleotide sequence ID" value="NZ_FXTO01000028.1"/>
</dbReference>
<dbReference type="InterPro" id="IPR013216">
    <property type="entry name" value="Methyltransf_11"/>
</dbReference>
<keyword evidence="2" id="KW-0808">Transferase</keyword>
<feature type="domain" description="Methyltransferase type 11" evidence="1">
    <location>
        <begin position="49"/>
        <end position="140"/>
    </location>
</feature>
<gene>
    <name evidence="2" type="ORF">SAMN06265173_12848</name>
</gene>
<dbReference type="GO" id="GO:0008757">
    <property type="term" value="F:S-adenosylmethionine-dependent methyltransferase activity"/>
    <property type="evidence" value="ECO:0007669"/>
    <property type="project" value="InterPro"/>
</dbReference>
<dbReference type="PANTHER" id="PTHR43591">
    <property type="entry name" value="METHYLTRANSFERASE"/>
    <property type="match status" value="1"/>
</dbReference>
<dbReference type="PANTHER" id="PTHR43591:SF24">
    <property type="entry name" value="2-METHOXY-6-POLYPRENYL-1,4-BENZOQUINOL METHYLASE, MITOCHONDRIAL"/>
    <property type="match status" value="1"/>
</dbReference>
<reference evidence="2 3" key="1">
    <citation type="submission" date="2017-05" db="EMBL/GenBank/DDBJ databases">
        <authorList>
            <person name="Varghese N."/>
            <person name="Submissions S."/>
        </authorList>
    </citation>
    <scope>NUCLEOTIDE SEQUENCE [LARGE SCALE GENOMIC DNA]</scope>
    <source>
        <strain evidence="2 3">DSM 29506</strain>
    </source>
</reference>
<dbReference type="CDD" id="cd02440">
    <property type="entry name" value="AdoMet_MTases"/>
    <property type="match status" value="1"/>
</dbReference>